<organism evidence="2">
    <name type="scientific">marine metagenome</name>
    <dbReference type="NCBI Taxonomy" id="408172"/>
    <lineage>
        <taxon>unclassified sequences</taxon>
        <taxon>metagenomes</taxon>
        <taxon>ecological metagenomes</taxon>
    </lineage>
</organism>
<dbReference type="PROSITE" id="PS51841">
    <property type="entry name" value="LTD"/>
    <property type="match status" value="1"/>
</dbReference>
<dbReference type="EMBL" id="UINC01019292">
    <property type="protein sequence ID" value="SVA81627.1"/>
    <property type="molecule type" value="Genomic_DNA"/>
</dbReference>
<dbReference type="InterPro" id="IPR001322">
    <property type="entry name" value="Lamin_tail_dom"/>
</dbReference>
<evidence type="ECO:0000259" key="1">
    <source>
        <dbReference type="PROSITE" id="PS51841"/>
    </source>
</evidence>
<reference evidence="2" key="1">
    <citation type="submission" date="2018-05" db="EMBL/GenBank/DDBJ databases">
        <authorList>
            <person name="Lanie J.A."/>
            <person name="Ng W.-L."/>
            <person name="Kazmierczak K.M."/>
            <person name="Andrzejewski T.M."/>
            <person name="Davidsen T.M."/>
            <person name="Wayne K.J."/>
            <person name="Tettelin H."/>
            <person name="Glass J.I."/>
            <person name="Rusch D."/>
            <person name="Podicherti R."/>
            <person name="Tsui H.-C.T."/>
            <person name="Winkler M.E."/>
        </authorList>
    </citation>
    <scope>NUCLEOTIDE SEQUENCE</scope>
</reference>
<dbReference type="AlphaFoldDB" id="A0A381YYT7"/>
<accession>A0A381YYT7</accession>
<proteinExistence type="predicted"/>
<dbReference type="SUPFAM" id="SSF74853">
    <property type="entry name" value="Lamin A/C globular tail domain"/>
    <property type="match status" value="1"/>
</dbReference>
<dbReference type="Pfam" id="PF00932">
    <property type="entry name" value="LTD"/>
    <property type="match status" value="1"/>
</dbReference>
<evidence type="ECO:0000313" key="2">
    <source>
        <dbReference type="EMBL" id="SVA81627.1"/>
    </source>
</evidence>
<feature type="domain" description="LTD" evidence="1">
    <location>
        <begin position="200"/>
        <end position="344"/>
    </location>
</feature>
<name>A0A381YYT7_9ZZZZ</name>
<sequence>MKNLLTQILTIIILFSIGFSQDFDISINVAGGTSNYELTAGFDPQATDGYDSGFDQFAPPAPPPPAFDAALGWEGDRYYTQILEGDGDLSEHEYEIQLSYPEDNLITVSWDNTGWSDLMTSCMLQDAFGGVMFNVDMLTDNSMELTNPALNTLKLKITPSEAVPTDIYGCTNASALNYGYNCEGEFVGDPTMDDGCCEYPESYEGIIIINEINYNPAASYDQSDEDYEFIELYNTSDESVLLDGFHLTSQNIDFVIGDDVWISHGGYLVIARNSETYSGSIQWTGGRLENDTDSIDLKDSYDMDVDFVQYDDGPPWPTEPDAGGSTLELISPNLDNSLAESWQASYVLPGGTPGEPNSANSEDVYGCTDESACNFNPDATVDDGSCWHPEDEGWCDCNGHIEDCSGDCGGEAFENECGCVGGSTGLEDEFCYGCTDPDAVNYDPEATIDDESCEYLPPSDDPDFQVCMNASTTGTQNYDLCFGVSPDATDGFDLDIDQYAPPAPPPPSFDATLAWDSDRYYTQILATTIEERVYDVQLQYPENDLIILEWDNTGWSDMMTSCLLQDAFGGVMFNVDMLTDNSLELDNPALNTLKLKITPSSDTELPYENPWEGSVTNTPASGVFLGQATIGGEPASEGDWVAAFDEGGNIAGALALTLYDSDAYLNLVIYGDDITTPDVDEGINPGEDFTLKIWDSSEDIIWNYPESFGGWYNNNGAPMEGYNDPSVVYNFPTVIIDEVYLMSNWNLISFDIEIEENTTEDVFADIIGDDNLVYVTGFGETGAQFFDPYGLPFLNTLTEINPGFGFWVKINDGTTLVQEGMEMGQNYSFNIMASWNLMSYWPQMSITPQDAFAELIEDGNLLYVTGLDETGAHYFNPNGLPFLNTLTSLDNGYGYWVKVNNAVDGFQYPAAMAGMAKAVVPDVNPDIHRTNKFMFVNGTVSFDHIDYVIGDKVSVLTEGGLLVGELEILLEEGNLYLKTGAVYGDDITTDIIDGAIDGERLTFAYREYVSDPVDIRFAGDMEP</sequence>
<gene>
    <name evidence="2" type="ORF">METZ01_LOCUS134481</name>
</gene>
<feature type="non-terminal residue" evidence="2">
    <location>
        <position position="1023"/>
    </location>
</feature>
<dbReference type="InterPro" id="IPR036415">
    <property type="entry name" value="Lamin_tail_dom_sf"/>
</dbReference>
<protein>
    <recommendedName>
        <fullName evidence="1">LTD domain-containing protein</fullName>
    </recommendedName>
</protein>